<evidence type="ECO:0000256" key="1">
    <source>
        <dbReference type="SAM" id="MobiDB-lite"/>
    </source>
</evidence>
<dbReference type="AlphaFoldDB" id="A0A9D3W7X0"/>
<sequence>MIAEEEGEGDGREDDDSRKKGRGEGDEDNVSGGQLPYCVLRGSVNGVGYLLDERIMPYLKASRFRSVALILMFDLKYNLISALVERWGLETQTFHFSRWECTINLEDVALQLGLPIDSFTVTGLSTLSNQETICYDLLERSHDNAAHVVLGLHHAIMKYTVSRCWGKFSVA</sequence>
<comment type="caution">
    <text evidence="3">The sequence shown here is derived from an EMBL/GenBank/DDBJ whole genome shotgun (WGS) entry which is preliminary data.</text>
</comment>
<dbReference type="InterPro" id="IPR019557">
    <property type="entry name" value="AminoTfrase-like_pln_mobile"/>
</dbReference>
<dbReference type="InterPro" id="IPR044824">
    <property type="entry name" value="MAIN-like"/>
</dbReference>
<dbReference type="PANTHER" id="PTHR46033">
    <property type="entry name" value="PROTEIN MAIN-LIKE 2"/>
    <property type="match status" value="1"/>
</dbReference>
<feature type="compositionally biased region" description="Basic and acidic residues" evidence="1">
    <location>
        <begin position="15"/>
        <end position="24"/>
    </location>
</feature>
<feature type="compositionally biased region" description="Acidic residues" evidence="1">
    <location>
        <begin position="1"/>
        <end position="14"/>
    </location>
</feature>
<proteinExistence type="predicted"/>
<dbReference type="Proteomes" id="UP000828251">
    <property type="component" value="Unassembled WGS sequence"/>
</dbReference>
<dbReference type="EMBL" id="JAIQCV010000003">
    <property type="protein sequence ID" value="KAH1114919.1"/>
    <property type="molecule type" value="Genomic_DNA"/>
</dbReference>
<feature type="region of interest" description="Disordered" evidence="1">
    <location>
        <begin position="1"/>
        <end position="34"/>
    </location>
</feature>
<accession>A0A9D3W7X0</accession>
<organism evidence="3 4">
    <name type="scientific">Gossypium stocksii</name>
    <dbReference type="NCBI Taxonomy" id="47602"/>
    <lineage>
        <taxon>Eukaryota</taxon>
        <taxon>Viridiplantae</taxon>
        <taxon>Streptophyta</taxon>
        <taxon>Embryophyta</taxon>
        <taxon>Tracheophyta</taxon>
        <taxon>Spermatophyta</taxon>
        <taxon>Magnoliopsida</taxon>
        <taxon>eudicotyledons</taxon>
        <taxon>Gunneridae</taxon>
        <taxon>Pentapetalae</taxon>
        <taxon>rosids</taxon>
        <taxon>malvids</taxon>
        <taxon>Malvales</taxon>
        <taxon>Malvaceae</taxon>
        <taxon>Malvoideae</taxon>
        <taxon>Gossypium</taxon>
    </lineage>
</organism>
<feature type="domain" description="Aminotransferase-like plant mobile" evidence="2">
    <location>
        <begin position="72"/>
        <end position="147"/>
    </location>
</feature>
<dbReference type="PANTHER" id="PTHR46033:SF8">
    <property type="entry name" value="PROTEIN MAINTENANCE OF MERISTEMS-LIKE"/>
    <property type="match status" value="1"/>
</dbReference>
<dbReference type="Pfam" id="PF10536">
    <property type="entry name" value="PMD"/>
    <property type="match status" value="1"/>
</dbReference>
<evidence type="ECO:0000313" key="3">
    <source>
        <dbReference type="EMBL" id="KAH1114919.1"/>
    </source>
</evidence>
<dbReference type="GO" id="GO:0010073">
    <property type="term" value="P:meristem maintenance"/>
    <property type="evidence" value="ECO:0007669"/>
    <property type="project" value="InterPro"/>
</dbReference>
<name>A0A9D3W7X0_9ROSI</name>
<dbReference type="OrthoDB" id="784956at2759"/>
<evidence type="ECO:0000259" key="2">
    <source>
        <dbReference type="Pfam" id="PF10536"/>
    </source>
</evidence>
<reference evidence="3 4" key="1">
    <citation type="journal article" date="2021" name="Plant Biotechnol. J.">
        <title>Multi-omics assisted identification of the key and species-specific regulatory components of drought-tolerant mechanisms in Gossypium stocksii.</title>
        <authorList>
            <person name="Yu D."/>
            <person name="Ke L."/>
            <person name="Zhang D."/>
            <person name="Wu Y."/>
            <person name="Sun Y."/>
            <person name="Mei J."/>
            <person name="Sun J."/>
            <person name="Sun Y."/>
        </authorList>
    </citation>
    <scope>NUCLEOTIDE SEQUENCE [LARGE SCALE GENOMIC DNA]</scope>
    <source>
        <strain evidence="4">cv. E1</strain>
        <tissue evidence="3">Leaf</tissue>
    </source>
</reference>
<keyword evidence="4" id="KW-1185">Reference proteome</keyword>
<gene>
    <name evidence="3" type="ORF">J1N35_008297</name>
</gene>
<evidence type="ECO:0000313" key="4">
    <source>
        <dbReference type="Proteomes" id="UP000828251"/>
    </source>
</evidence>
<protein>
    <recommendedName>
        <fullName evidence="2">Aminotransferase-like plant mobile domain-containing protein</fullName>
    </recommendedName>
</protein>